<evidence type="ECO:0000256" key="1">
    <source>
        <dbReference type="ARBA" id="ARBA00001961"/>
    </source>
</evidence>
<keyword evidence="3" id="KW-0847">Vitamin C</keyword>
<dbReference type="InterPro" id="IPR005123">
    <property type="entry name" value="Oxoglu/Fe-dep_dioxygenase_dom"/>
</dbReference>
<keyword evidence="2" id="KW-0479">Metal-binding</keyword>
<name>A0A5D0I4E9_9FLAO</name>
<dbReference type="GO" id="GO:0005506">
    <property type="term" value="F:iron ion binding"/>
    <property type="evidence" value="ECO:0007669"/>
    <property type="project" value="InterPro"/>
</dbReference>
<dbReference type="InterPro" id="IPR045054">
    <property type="entry name" value="P4HA-like"/>
</dbReference>
<dbReference type="InterPro" id="IPR006620">
    <property type="entry name" value="Pro_4_hyd_alph"/>
</dbReference>
<keyword evidence="6" id="KW-0408">Iron</keyword>
<dbReference type="GO" id="GO:0004656">
    <property type="term" value="F:procollagen-proline 4-dioxygenase activity"/>
    <property type="evidence" value="ECO:0007669"/>
    <property type="project" value="TreeGrafter"/>
</dbReference>
<dbReference type="PANTHER" id="PTHR10869:SF236">
    <property type="entry name" value="PROLYL 4-HYDROXYLASE ALPHA SUBUNIT DOMAIN-CONTAINING PROTEIN"/>
    <property type="match status" value="1"/>
</dbReference>
<evidence type="ECO:0000256" key="2">
    <source>
        <dbReference type="ARBA" id="ARBA00022723"/>
    </source>
</evidence>
<keyword evidence="9" id="KW-1185">Reference proteome</keyword>
<dbReference type="Gene3D" id="2.60.120.620">
    <property type="entry name" value="q2cbj1_9rhob like domain"/>
    <property type="match status" value="1"/>
</dbReference>
<proteinExistence type="predicted"/>
<evidence type="ECO:0000256" key="5">
    <source>
        <dbReference type="ARBA" id="ARBA00023002"/>
    </source>
</evidence>
<evidence type="ECO:0000256" key="4">
    <source>
        <dbReference type="ARBA" id="ARBA00022964"/>
    </source>
</evidence>
<comment type="caution">
    <text evidence="8">The sequence shown here is derived from an EMBL/GenBank/DDBJ whole genome shotgun (WGS) entry which is preliminary data.</text>
</comment>
<accession>A0A5D0I4E9</accession>
<organism evidence="8 9">
    <name type="scientific">Seonamhaeicola marinus</name>
    <dbReference type="NCBI Taxonomy" id="1912246"/>
    <lineage>
        <taxon>Bacteria</taxon>
        <taxon>Pseudomonadati</taxon>
        <taxon>Bacteroidota</taxon>
        <taxon>Flavobacteriia</taxon>
        <taxon>Flavobacteriales</taxon>
        <taxon>Flavobacteriaceae</taxon>
    </lineage>
</organism>
<evidence type="ECO:0000259" key="7">
    <source>
        <dbReference type="PROSITE" id="PS51471"/>
    </source>
</evidence>
<evidence type="ECO:0000256" key="3">
    <source>
        <dbReference type="ARBA" id="ARBA00022896"/>
    </source>
</evidence>
<gene>
    <name evidence="8" type="ORF">FUA24_09685</name>
</gene>
<dbReference type="SMART" id="SM00702">
    <property type="entry name" value="P4Hc"/>
    <property type="match status" value="1"/>
</dbReference>
<keyword evidence="5" id="KW-0560">Oxidoreductase</keyword>
<dbReference type="Proteomes" id="UP000323930">
    <property type="component" value="Unassembled WGS sequence"/>
</dbReference>
<evidence type="ECO:0000313" key="9">
    <source>
        <dbReference type="Proteomes" id="UP000323930"/>
    </source>
</evidence>
<comment type="cofactor">
    <cofactor evidence="1">
        <name>L-ascorbate</name>
        <dbReference type="ChEBI" id="CHEBI:38290"/>
    </cofactor>
</comment>
<evidence type="ECO:0000313" key="8">
    <source>
        <dbReference type="EMBL" id="TYA78613.1"/>
    </source>
</evidence>
<dbReference type="AlphaFoldDB" id="A0A5D0I4E9"/>
<reference evidence="8 9" key="1">
    <citation type="submission" date="2019-08" db="EMBL/GenBank/DDBJ databases">
        <title>Seonamhaeicola sediminis sp. nov., isolated from marine sediment.</title>
        <authorList>
            <person name="Cao W.R."/>
        </authorList>
    </citation>
    <scope>NUCLEOTIDE SEQUENCE [LARGE SCALE GENOMIC DNA]</scope>
    <source>
        <strain evidence="8 9">B011</strain>
    </source>
</reference>
<dbReference type="GO" id="GO:0031418">
    <property type="term" value="F:L-ascorbic acid binding"/>
    <property type="evidence" value="ECO:0007669"/>
    <property type="project" value="UniProtKB-KW"/>
</dbReference>
<dbReference type="Pfam" id="PF13640">
    <property type="entry name" value="2OG-FeII_Oxy_3"/>
    <property type="match status" value="1"/>
</dbReference>
<dbReference type="RefSeq" id="WP_148541785.1">
    <property type="nucleotide sequence ID" value="NZ_VSDQ01000577.1"/>
</dbReference>
<dbReference type="EMBL" id="VSDQ01000577">
    <property type="protein sequence ID" value="TYA78613.1"/>
    <property type="molecule type" value="Genomic_DNA"/>
</dbReference>
<sequence>MKKLELHPEIFMVENFLTKEDCELFIKKGETASFEEAKVNIHGKQVMVKGVRNNERVLFKDEALAERLWIKIAPFVPETFGVYKAFGLNELFRIYKYTEGQRFKMHRDGSYQRNESECSFFSFLIYLNEGFAGGETYFEEGITVTPKMGDALLFHHPLRHEGKALISGVKYVLRTDIMFRNEN</sequence>
<feature type="domain" description="Fe2OG dioxygenase" evidence="7">
    <location>
        <begin position="87"/>
        <end position="182"/>
    </location>
</feature>
<dbReference type="PROSITE" id="PS51471">
    <property type="entry name" value="FE2OG_OXY"/>
    <property type="match status" value="1"/>
</dbReference>
<keyword evidence="4" id="KW-0223">Dioxygenase</keyword>
<protein>
    <submittedName>
        <fullName evidence="8">Oxidoreductase, 2OG-Fe(II) oxygenase</fullName>
    </submittedName>
</protein>
<dbReference type="InterPro" id="IPR044862">
    <property type="entry name" value="Pro_4_hyd_alph_FE2OG_OXY"/>
</dbReference>
<evidence type="ECO:0000256" key="6">
    <source>
        <dbReference type="ARBA" id="ARBA00023004"/>
    </source>
</evidence>
<dbReference type="PANTHER" id="PTHR10869">
    <property type="entry name" value="PROLYL 4-HYDROXYLASE ALPHA SUBUNIT"/>
    <property type="match status" value="1"/>
</dbReference>
<dbReference type="OrthoDB" id="269774at2"/>